<feature type="domain" description="KaiC" evidence="8">
    <location>
        <begin position="257"/>
        <end position="490"/>
    </location>
</feature>
<proteinExistence type="predicted"/>
<dbReference type="InterPro" id="IPR014774">
    <property type="entry name" value="KaiC-like_dom"/>
</dbReference>
<sequence>MKSPRSAPAKASKKALTGITGFDEITNDGLPIGRTTLLEGGPGSGKTIFALQFLVFGAQHLKEPGIFVAFEETPQRIVSNCEGFGWKLAELQRKKLFFLDAQPTPDLIDSGSFDFRGMLAVLAEQAKKMGARRIVFDALDILLTLLPDAASRRREFYRLHEWLVEQNLTAIITAKSHGDPNGANSEHPFGFMQYMVDCSVTLNHRVVLGVSQRNLRVQKYRGSNFDENESPFVIGMNGFDVAVARTLGRVDARVSKERVSSGVARLDTMLGGGYYRGASVLITGFPGTAKTTLSGAFAEAACKRGESTMFVSFDSDGAEVLRNLTSVGIDLHRYVKSGLLRMISARTITGSAETLMVRIKTLTKEHGARCLVIDPVSTLSKAGNELTAHSVAERLIDWSKAEGITLVCTSLLDEMASQTNGGTPLQISTLADTWIHLNYLVQAGERNRGMSIIKSRGTAHSNQVRELILSDTGVTLADIYTAGGEVLMGTMRWEKESAERVANEVAEVARKLKGVSLDAEEAVLEVRAKALQTELIAKQVEKALLAGATESQERELSRGRTRLRELRGADATKPERK</sequence>
<dbReference type="RefSeq" id="WP_099794027.1">
    <property type="nucleotide sequence ID" value="NZ_JBHLYV010000010.1"/>
</dbReference>
<dbReference type="InterPro" id="IPR027417">
    <property type="entry name" value="P-loop_NTPase"/>
</dbReference>
<dbReference type="PROSITE" id="PS51146">
    <property type="entry name" value="KAIC"/>
    <property type="match status" value="2"/>
</dbReference>
<dbReference type="Proteomes" id="UP000230390">
    <property type="component" value="Unassembled WGS sequence"/>
</dbReference>
<feature type="region of interest" description="Disordered" evidence="7">
    <location>
        <begin position="548"/>
        <end position="577"/>
    </location>
</feature>
<evidence type="ECO:0000256" key="6">
    <source>
        <dbReference type="ARBA" id="ARBA00022801"/>
    </source>
</evidence>
<organism evidence="9 10">
    <name type="scientific">Massilia eurypsychrophila</name>
    <dbReference type="NCBI Taxonomy" id="1485217"/>
    <lineage>
        <taxon>Bacteria</taxon>
        <taxon>Pseudomonadati</taxon>
        <taxon>Pseudomonadota</taxon>
        <taxon>Betaproteobacteria</taxon>
        <taxon>Burkholderiales</taxon>
        <taxon>Oxalobacteraceae</taxon>
        <taxon>Telluria group</taxon>
        <taxon>Massilia</taxon>
    </lineage>
</organism>
<reference evidence="9 10" key="1">
    <citation type="submission" date="2017-10" db="EMBL/GenBank/DDBJ databases">
        <title>Massilia psychrophilum sp. nov., a novel purple-pigmented bacterium isolated from Tianshan glacier, Xinjiang Municipality, China.</title>
        <authorList>
            <person name="Wang H."/>
        </authorList>
    </citation>
    <scope>NUCLEOTIDE SEQUENCE [LARGE SCALE GENOMIC DNA]</scope>
    <source>
        <strain evidence="9 10">JCM 30074</strain>
    </source>
</reference>
<evidence type="ECO:0000256" key="4">
    <source>
        <dbReference type="ARBA" id="ARBA00022737"/>
    </source>
</evidence>
<dbReference type="PIRSF" id="PIRSF039117">
    <property type="entry name" value="KaiC"/>
    <property type="match status" value="1"/>
</dbReference>
<dbReference type="GO" id="GO:0005524">
    <property type="term" value="F:ATP binding"/>
    <property type="evidence" value="ECO:0007669"/>
    <property type="project" value="InterPro"/>
</dbReference>
<dbReference type="NCBIfam" id="NF006799">
    <property type="entry name" value="PRK09302.1"/>
    <property type="match status" value="1"/>
</dbReference>
<keyword evidence="4" id="KW-0677">Repeat</keyword>
<protein>
    <recommendedName>
        <fullName evidence="1">non-specific serine/threonine protein kinase</fullName>
        <ecNumber evidence="1">2.7.11.1</ecNumber>
    </recommendedName>
</protein>
<evidence type="ECO:0000256" key="2">
    <source>
        <dbReference type="ARBA" id="ARBA00022553"/>
    </source>
</evidence>
<dbReference type="EC" id="2.7.11.1" evidence="1"/>
<evidence type="ECO:0000313" key="10">
    <source>
        <dbReference type="Proteomes" id="UP000230390"/>
    </source>
</evidence>
<accession>A0A2G8T8F2</accession>
<dbReference type="PANTHER" id="PTHR42926:SF1">
    <property type="entry name" value="CIRCADIAN CLOCK OSCILLATOR PROTEIN KAIC 1"/>
    <property type="match status" value="1"/>
</dbReference>
<keyword evidence="2" id="KW-0597">Phosphoprotein</keyword>
<evidence type="ECO:0000256" key="7">
    <source>
        <dbReference type="SAM" id="MobiDB-lite"/>
    </source>
</evidence>
<dbReference type="GO" id="GO:0016787">
    <property type="term" value="F:hydrolase activity"/>
    <property type="evidence" value="ECO:0007669"/>
    <property type="project" value="UniProtKB-KW"/>
</dbReference>
<evidence type="ECO:0000256" key="3">
    <source>
        <dbReference type="ARBA" id="ARBA00022679"/>
    </source>
</evidence>
<keyword evidence="6" id="KW-0378">Hydrolase</keyword>
<dbReference type="EMBL" id="PDOC01000058">
    <property type="protein sequence ID" value="PIL41938.1"/>
    <property type="molecule type" value="Genomic_DNA"/>
</dbReference>
<dbReference type="Pfam" id="PF06745">
    <property type="entry name" value="ATPase"/>
    <property type="match status" value="2"/>
</dbReference>
<dbReference type="Gene3D" id="3.40.50.300">
    <property type="entry name" value="P-loop containing nucleotide triphosphate hydrolases"/>
    <property type="match status" value="2"/>
</dbReference>
<dbReference type="OrthoDB" id="9783783at2"/>
<dbReference type="PANTHER" id="PTHR42926">
    <property type="match status" value="1"/>
</dbReference>
<evidence type="ECO:0000256" key="1">
    <source>
        <dbReference type="ARBA" id="ARBA00012513"/>
    </source>
</evidence>
<keyword evidence="10" id="KW-1185">Reference proteome</keyword>
<dbReference type="InterPro" id="IPR003593">
    <property type="entry name" value="AAA+_ATPase"/>
</dbReference>
<feature type="compositionally biased region" description="Basic and acidic residues" evidence="7">
    <location>
        <begin position="551"/>
        <end position="577"/>
    </location>
</feature>
<keyword evidence="5" id="KW-0418">Kinase</keyword>
<evidence type="ECO:0000259" key="8">
    <source>
        <dbReference type="PROSITE" id="PS51146"/>
    </source>
</evidence>
<dbReference type="InterPro" id="IPR030665">
    <property type="entry name" value="KaiC"/>
</dbReference>
<feature type="domain" description="KaiC" evidence="8">
    <location>
        <begin position="13"/>
        <end position="256"/>
    </location>
</feature>
<gene>
    <name evidence="9" type="ORF">CR105_27000</name>
</gene>
<dbReference type="InterPro" id="IPR051347">
    <property type="entry name" value="Circadian_clock_KaiC-rel"/>
</dbReference>
<evidence type="ECO:0000256" key="5">
    <source>
        <dbReference type="ARBA" id="ARBA00022777"/>
    </source>
</evidence>
<dbReference type="AlphaFoldDB" id="A0A2G8T8F2"/>
<name>A0A2G8T8F2_9BURK</name>
<dbReference type="SMART" id="SM00382">
    <property type="entry name" value="AAA"/>
    <property type="match status" value="2"/>
</dbReference>
<comment type="caution">
    <text evidence="9">The sequence shown here is derived from an EMBL/GenBank/DDBJ whole genome shotgun (WGS) entry which is preliminary data.</text>
</comment>
<dbReference type="GO" id="GO:0004674">
    <property type="term" value="F:protein serine/threonine kinase activity"/>
    <property type="evidence" value="ECO:0007669"/>
    <property type="project" value="UniProtKB-EC"/>
</dbReference>
<keyword evidence="3" id="KW-0808">Transferase</keyword>
<evidence type="ECO:0000313" key="9">
    <source>
        <dbReference type="EMBL" id="PIL41938.1"/>
    </source>
</evidence>
<dbReference type="InterPro" id="IPR010624">
    <property type="entry name" value="KaiC_dom"/>
</dbReference>
<dbReference type="SUPFAM" id="SSF52540">
    <property type="entry name" value="P-loop containing nucleoside triphosphate hydrolases"/>
    <property type="match status" value="2"/>
</dbReference>